<sequence>MAAEVHIIGQIESAFGFEPADNRLCCRWALHIGGGWRVIEGDQEGQTQTDLSDTDRAYFAHPIDIHLATRTIQGWPKLLLEVWHYDTYGRHQVCGYGTCSVPTSPGEHQVICHCWRPKGTFRDELIRRFVGGGFQLRSLSILTNAEQRVQLETVSAGTVELRLAVIGFDLSNSHSFPPIISSQFAFPSSMFFSPVFFSSFAFLAFFSAFLCFCSFSVEGSDLMRNKKFAKCCKKLGVFSPKAVKSMCHYLPSGGEIPPLDIREEISANLDAFIGCYAAHKNNTQCCYDNGVKGEYFDACRDFCCGGPKPCPRHKNPQRAYYACISKVKQIAKCNKAAWDGFADLAPIGAKGGNQTEEGTD</sequence>
<dbReference type="PANTHER" id="PTHR12968">
    <property type="entry name" value="B9 DOMAIN-CONTAINING"/>
    <property type="match status" value="1"/>
</dbReference>
<dbReference type="Proteomes" id="UP001620626">
    <property type="component" value="Unassembled WGS sequence"/>
</dbReference>
<evidence type="ECO:0000256" key="6">
    <source>
        <dbReference type="ARBA" id="ARBA00038411"/>
    </source>
</evidence>
<dbReference type="Pfam" id="PF01682">
    <property type="entry name" value="DB"/>
    <property type="match status" value="1"/>
</dbReference>
<dbReference type="InterPro" id="IPR010796">
    <property type="entry name" value="C2_B9-type_dom"/>
</dbReference>
<keyword evidence="2" id="KW-0963">Cytoplasm</keyword>
<keyword evidence="4" id="KW-0206">Cytoskeleton</keyword>
<evidence type="ECO:0000313" key="10">
    <source>
        <dbReference type="EMBL" id="KAL3119095.1"/>
    </source>
</evidence>
<protein>
    <recommendedName>
        <fullName evidence="7">B9 domain-containing protein 2</fullName>
    </recommendedName>
</protein>
<keyword evidence="3" id="KW-0970">Cilium biogenesis/degradation</keyword>
<dbReference type="AlphaFoldDB" id="A0ABD2LWY0"/>
<evidence type="ECO:0000256" key="1">
    <source>
        <dbReference type="ARBA" id="ARBA00004120"/>
    </source>
</evidence>
<keyword evidence="8" id="KW-0812">Transmembrane</keyword>
<dbReference type="Pfam" id="PF07162">
    <property type="entry name" value="B9-C2"/>
    <property type="match status" value="1"/>
</dbReference>
<gene>
    <name evidence="10" type="ORF">niasHT_003878</name>
</gene>
<keyword evidence="8" id="KW-0472">Membrane</keyword>
<evidence type="ECO:0000256" key="3">
    <source>
        <dbReference type="ARBA" id="ARBA00022794"/>
    </source>
</evidence>
<dbReference type="EMBL" id="JBICBT010000258">
    <property type="protein sequence ID" value="KAL3119095.1"/>
    <property type="molecule type" value="Genomic_DNA"/>
</dbReference>
<keyword evidence="11" id="KW-1185">Reference proteome</keyword>
<evidence type="ECO:0000256" key="7">
    <source>
        <dbReference type="ARBA" id="ARBA00039272"/>
    </source>
</evidence>
<name>A0ABD2LWY0_9BILA</name>
<proteinExistence type="inferred from homology"/>
<dbReference type="InterPro" id="IPR002602">
    <property type="entry name" value="DB"/>
</dbReference>
<evidence type="ECO:0000313" key="11">
    <source>
        <dbReference type="Proteomes" id="UP001620626"/>
    </source>
</evidence>
<feature type="transmembrane region" description="Helical" evidence="8">
    <location>
        <begin position="191"/>
        <end position="217"/>
    </location>
</feature>
<comment type="subcellular location">
    <subcellularLocation>
        <location evidence="1">Cytoplasm</location>
        <location evidence="1">Cytoskeleton</location>
        <location evidence="1">Cilium basal body</location>
    </subcellularLocation>
</comment>
<dbReference type="GO" id="GO:0005929">
    <property type="term" value="C:cilium"/>
    <property type="evidence" value="ECO:0007669"/>
    <property type="project" value="UniProtKB-ARBA"/>
</dbReference>
<organism evidence="10 11">
    <name type="scientific">Heterodera trifolii</name>
    <dbReference type="NCBI Taxonomy" id="157864"/>
    <lineage>
        <taxon>Eukaryota</taxon>
        <taxon>Metazoa</taxon>
        <taxon>Ecdysozoa</taxon>
        <taxon>Nematoda</taxon>
        <taxon>Chromadorea</taxon>
        <taxon>Rhabditida</taxon>
        <taxon>Tylenchina</taxon>
        <taxon>Tylenchomorpha</taxon>
        <taxon>Tylenchoidea</taxon>
        <taxon>Heteroderidae</taxon>
        <taxon>Heteroderinae</taxon>
        <taxon>Heterodera</taxon>
    </lineage>
</organism>
<feature type="domain" description="Domain of unknown function DB" evidence="9">
    <location>
        <begin position="231"/>
        <end position="333"/>
    </location>
</feature>
<keyword evidence="5" id="KW-0966">Cell projection</keyword>
<evidence type="ECO:0000256" key="8">
    <source>
        <dbReference type="SAM" id="Phobius"/>
    </source>
</evidence>
<evidence type="ECO:0000256" key="5">
    <source>
        <dbReference type="ARBA" id="ARBA00023273"/>
    </source>
</evidence>
<evidence type="ECO:0000256" key="4">
    <source>
        <dbReference type="ARBA" id="ARBA00023212"/>
    </source>
</evidence>
<keyword evidence="8" id="KW-1133">Transmembrane helix</keyword>
<comment type="similarity">
    <text evidence="6">Belongs to the B9D family.</text>
</comment>
<dbReference type="GO" id="GO:0030030">
    <property type="term" value="P:cell projection organization"/>
    <property type="evidence" value="ECO:0007669"/>
    <property type="project" value="UniProtKB-KW"/>
</dbReference>
<reference evidence="10 11" key="1">
    <citation type="submission" date="2024-10" db="EMBL/GenBank/DDBJ databases">
        <authorList>
            <person name="Kim D."/>
        </authorList>
    </citation>
    <scope>NUCLEOTIDE SEQUENCE [LARGE SCALE GENOMIC DNA]</scope>
    <source>
        <strain evidence="10">BH-2024</strain>
    </source>
</reference>
<evidence type="ECO:0000259" key="9">
    <source>
        <dbReference type="Pfam" id="PF01682"/>
    </source>
</evidence>
<comment type="caution">
    <text evidence="10">The sequence shown here is derived from an EMBL/GenBank/DDBJ whole genome shotgun (WGS) entry which is preliminary data.</text>
</comment>
<dbReference type="PANTHER" id="PTHR12968:SF2">
    <property type="entry name" value="B9 DOMAIN-CONTAINING PROTEIN 2"/>
    <property type="match status" value="1"/>
</dbReference>
<accession>A0ABD2LWY0</accession>
<dbReference type="PROSITE" id="PS51381">
    <property type="entry name" value="C2_B9"/>
    <property type="match status" value="1"/>
</dbReference>
<evidence type="ECO:0000256" key="2">
    <source>
        <dbReference type="ARBA" id="ARBA00022490"/>
    </source>
</evidence>